<accession>A0A1U6I6T3</accession>
<dbReference type="Proteomes" id="UP000190989">
    <property type="component" value="Unassembled WGS sequence"/>
</dbReference>
<gene>
    <name evidence="1" type="ORF">SAMN06295987_104288</name>
</gene>
<dbReference type="RefSeq" id="WP_079730934.1">
    <property type="nucleotide sequence ID" value="NZ_FVZE01000004.1"/>
</dbReference>
<dbReference type="EMBL" id="FVZE01000004">
    <property type="protein sequence ID" value="SLK03726.1"/>
    <property type="molecule type" value="Genomic_DNA"/>
</dbReference>
<keyword evidence="2" id="KW-1185">Reference proteome</keyword>
<dbReference type="AlphaFoldDB" id="A0A1U6I6T3"/>
<organism evidence="1 2">
    <name type="scientific">Novosphingobium mathurense</name>
    <dbReference type="NCBI Taxonomy" id="428990"/>
    <lineage>
        <taxon>Bacteria</taxon>
        <taxon>Pseudomonadati</taxon>
        <taxon>Pseudomonadota</taxon>
        <taxon>Alphaproteobacteria</taxon>
        <taxon>Sphingomonadales</taxon>
        <taxon>Sphingomonadaceae</taxon>
        <taxon>Novosphingobium</taxon>
    </lineage>
</organism>
<sequence length="142" mass="16512">MIRLCEDPDIINRFANHPEIVSHIGGPCDFSGAMRETNVFLFGEHGGFLFEWTSPETYEVHVMITPEGRGRWGFNAAIEARDMIESLGAKRLWARISDDRPDLALFTRRAGFREVERRVLYAGDVPGEWRIFEWRSERCHQQ</sequence>
<dbReference type="STRING" id="428990.SAMN06295987_104288"/>
<name>A0A1U6I6T3_9SPHN</name>
<evidence type="ECO:0000313" key="2">
    <source>
        <dbReference type="Proteomes" id="UP000190989"/>
    </source>
</evidence>
<evidence type="ECO:0000313" key="1">
    <source>
        <dbReference type="EMBL" id="SLK03726.1"/>
    </source>
</evidence>
<protein>
    <recommendedName>
        <fullName evidence="3">N-acetyltransferase domain-containing protein</fullName>
    </recommendedName>
</protein>
<proteinExistence type="predicted"/>
<evidence type="ECO:0008006" key="3">
    <source>
        <dbReference type="Google" id="ProtNLM"/>
    </source>
</evidence>
<reference evidence="2" key="1">
    <citation type="submission" date="2017-02" db="EMBL/GenBank/DDBJ databases">
        <authorList>
            <person name="Varghese N."/>
            <person name="Submissions S."/>
        </authorList>
    </citation>
    <scope>NUCLEOTIDE SEQUENCE [LARGE SCALE GENOMIC DNA]</scope>
    <source>
        <strain evidence="2">SM117</strain>
    </source>
</reference>